<evidence type="ECO:0008006" key="3">
    <source>
        <dbReference type="Google" id="ProtNLM"/>
    </source>
</evidence>
<evidence type="ECO:0000313" key="2">
    <source>
        <dbReference type="Proteomes" id="UP000185478"/>
    </source>
</evidence>
<keyword evidence="2" id="KW-1185">Reference proteome</keyword>
<dbReference type="EMBL" id="CP009245">
    <property type="protein sequence ID" value="APT84962.1"/>
    <property type="molecule type" value="Genomic_DNA"/>
</dbReference>
<dbReference type="AlphaFoldDB" id="A0A1L7CGH2"/>
<dbReference type="SUPFAM" id="SSF47240">
    <property type="entry name" value="Ferritin-like"/>
    <property type="match status" value="1"/>
</dbReference>
<evidence type="ECO:0000313" key="1">
    <source>
        <dbReference type="EMBL" id="APT84962.1"/>
    </source>
</evidence>
<dbReference type="InterPro" id="IPR012347">
    <property type="entry name" value="Ferritin-like"/>
</dbReference>
<proteinExistence type="predicted"/>
<dbReference type="InterPro" id="IPR009078">
    <property type="entry name" value="Ferritin-like_SF"/>
</dbReference>
<protein>
    <recommendedName>
        <fullName evidence="3">DUF4439 domain-containing protein</fullName>
    </recommendedName>
</protein>
<gene>
    <name evidence="1" type="ORF">CAQU_07635</name>
</gene>
<name>A0A1L7CGH2_9CORY</name>
<reference evidence="1 2" key="1">
    <citation type="submission" date="2014-08" db="EMBL/GenBank/DDBJ databases">
        <title>Complete genome sequence of Corynebacterium aquilae S-613T(T) (=DSM 44791(T)), isolated from the choana of a healthy golden eagle.</title>
        <authorList>
            <person name="Ruckert C."/>
            <person name="Albersmeier A."/>
            <person name="Winkler A."/>
            <person name="Kalinowski J."/>
        </authorList>
    </citation>
    <scope>NUCLEOTIDE SEQUENCE [LARGE SCALE GENOMIC DNA]</scope>
    <source>
        <strain evidence="1 2">S-613</strain>
    </source>
</reference>
<sequence length="309" mass="32513">MLAASAVVLSACDIAPERAPDPTLAILGTYALADAEALQAKRPDLAAIAQRQADAFFGEAERLCGTDSSGTVIASCAPVRPSQEEISQLGKNISGEPEAIMANAATRIVDNSAALEKSSMPLVVRLYAEDVMLGGQQPVLDSSFELSDQADVLSAKDALSYVYSVLYGLTVAEAYAEPGLKEQIAASIGEHREVAADMTEVLQKAPGLSAVDIPVEAAGYEFTEFPTPVDSGTALSATELAHTNEVLMWFTQAAEADSPAWRRYALQQSGRATLASVPYVDARGTRPWEASFVQYEIPAATAAAEPAAE</sequence>
<dbReference type="Gene3D" id="1.20.1260.10">
    <property type="match status" value="1"/>
</dbReference>
<organism evidence="1 2">
    <name type="scientific">Corynebacterium aquilae DSM 44791</name>
    <dbReference type="NCBI Taxonomy" id="1431546"/>
    <lineage>
        <taxon>Bacteria</taxon>
        <taxon>Bacillati</taxon>
        <taxon>Actinomycetota</taxon>
        <taxon>Actinomycetes</taxon>
        <taxon>Mycobacteriales</taxon>
        <taxon>Corynebacteriaceae</taxon>
        <taxon>Corynebacterium</taxon>
    </lineage>
</organism>
<dbReference type="STRING" id="1431546.CAQU_07635"/>
<dbReference type="KEGG" id="caqu:CAQU_07635"/>
<dbReference type="Proteomes" id="UP000185478">
    <property type="component" value="Chromosome"/>
</dbReference>
<accession>A0A1L7CGH2</accession>